<dbReference type="AlphaFoldDB" id="A0A927EEK5"/>
<evidence type="ECO:0000256" key="2">
    <source>
        <dbReference type="ARBA" id="ARBA00012682"/>
    </source>
</evidence>
<organism evidence="6 7">
    <name type="scientific">Bosea spartocytisi</name>
    <dbReference type="NCBI Taxonomy" id="2773451"/>
    <lineage>
        <taxon>Bacteria</taxon>
        <taxon>Pseudomonadati</taxon>
        <taxon>Pseudomonadota</taxon>
        <taxon>Alphaproteobacteria</taxon>
        <taxon>Hyphomicrobiales</taxon>
        <taxon>Boseaceae</taxon>
        <taxon>Bosea</taxon>
    </lineage>
</organism>
<protein>
    <recommendedName>
        <fullName evidence="2">superoxide dismutase</fullName>
        <ecNumber evidence="2">1.15.1.1</ecNumber>
    </recommendedName>
</protein>
<dbReference type="InterPro" id="IPR001763">
    <property type="entry name" value="Rhodanese-like_dom"/>
</dbReference>
<dbReference type="InterPro" id="IPR036314">
    <property type="entry name" value="SOD_C_sf"/>
</dbReference>
<dbReference type="SUPFAM" id="SSF54719">
    <property type="entry name" value="Fe,Mn superoxide dismutase (SOD), C-terminal domain"/>
    <property type="match status" value="1"/>
</dbReference>
<evidence type="ECO:0000313" key="7">
    <source>
        <dbReference type="Proteomes" id="UP000619295"/>
    </source>
</evidence>
<dbReference type="Pfam" id="PF02777">
    <property type="entry name" value="Sod_Fe_C"/>
    <property type="match status" value="1"/>
</dbReference>
<evidence type="ECO:0000256" key="3">
    <source>
        <dbReference type="ARBA" id="ARBA00022723"/>
    </source>
</evidence>
<evidence type="ECO:0000259" key="5">
    <source>
        <dbReference type="PROSITE" id="PS50206"/>
    </source>
</evidence>
<comment type="caution">
    <text evidence="6">The sequence shown here is derived from an EMBL/GenBank/DDBJ whole genome shotgun (WGS) entry which is preliminary data.</text>
</comment>
<accession>A0A927EEK5</accession>
<comment type="similarity">
    <text evidence="1">Belongs to the iron/manganese superoxide dismutase family.</text>
</comment>
<dbReference type="PANTHER" id="PTHR11404">
    <property type="entry name" value="SUPEROXIDE DISMUTASE 2"/>
    <property type="match status" value="1"/>
</dbReference>
<keyword evidence="3" id="KW-0479">Metal-binding</keyword>
<keyword evidence="7" id="KW-1185">Reference proteome</keyword>
<feature type="domain" description="Rhodanese" evidence="5">
    <location>
        <begin position="223"/>
        <end position="313"/>
    </location>
</feature>
<sequence>MHRIMPLPFKPPRLDGLSERLLASHYENNYGGAVRRLNAIERRLDELDWSQAPVFDINGLKREELIAANSAILHEIYFDGLGGSGDAAGDLALALERDFGSVAGWRSKFAACAKAQAGGSGWTLLVWSERHQRLMIQWGQDHTNCLAGSIPIMALDMYEHAYHIDFGAKAGAYVDAFMKNIHWERVGARFQRLAMSGLVTGAAAPVPAGDSIAAEDLLARLQRRDDLVLLDVCLAEDLAKRSDMIPGAQLRAPELIADWAKELPKDKPIVAYCVYGFQVSGDAVAELRRRGLDAHSLAGGIAAWHAIGAPTVPLVTAEGRPTP</sequence>
<dbReference type="PANTHER" id="PTHR11404:SF6">
    <property type="entry name" value="SUPEROXIDE DISMUTASE [MN], MITOCHONDRIAL"/>
    <property type="match status" value="1"/>
</dbReference>
<dbReference type="RefSeq" id="WP_191126085.1">
    <property type="nucleotide sequence ID" value="NZ_JACXWY010000044.1"/>
</dbReference>
<gene>
    <name evidence="6" type="ORF">IED13_27995</name>
</gene>
<evidence type="ECO:0000313" key="6">
    <source>
        <dbReference type="EMBL" id="MBD3849557.1"/>
    </source>
</evidence>
<dbReference type="GO" id="GO:0046872">
    <property type="term" value="F:metal ion binding"/>
    <property type="evidence" value="ECO:0007669"/>
    <property type="project" value="UniProtKB-KW"/>
</dbReference>
<dbReference type="SUPFAM" id="SSF46609">
    <property type="entry name" value="Fe,Mn superoxide dismutase (SOD), N-terminal domain"/>
    <property type="match status" value="1"/>
</dbReference>
<reference evidence="6" key="1">
    <citation type="submission" date="2020-09" db="EMBL/GenBank/DDBJ databases">
        <title>Bosea spartocytisi sp. nov. a root nodule endophyte of Spartocytisus supranubius in the high mountain ecosystem fo the Teide National Park (Canary Islands, Spain).</title>
        <authorList>
            <person name="Pulido-Suarez L."/>
            <person name="Peix A."/>
            <person name="Igual J.M."/>
            <person name="Socas-Perez N."/>
            <person name="Velazquez E."/>
            <person name="Flores-Felix J.D."/>
            <person name="Leon-Barrios M."/>
        </authorList>
    </citation>
    <scope>NUCLEOTIDE SEQUENCE</scope>
    <source>
        <strain evidence="6">SSUT16</strain>
    </source>
</reference>
<dbReference type="InterPro" id="IPR050265">
    <property type="entry name" value="Fe/Mn_Superoxide_Dismutase"/>
</dbReference>
<name>A0A927EEK5_9HYPH</name>
<keyword evidence="4" id="KW-0560">Oxidoreductase</keyword>
<dbReference type="InterPro" id="IPR036873">
    <property type="entry name" value="Rhodanese-like_dom_sf"/>
</dbReference>
<dbReference type="Pfam" id="PF00581">
    <property type="entry name" value="Rhodanese"/>
    <property type="match status" value="1"/>
</dbReference>
<dbReference type="SUPFAM" id="SSF52821">
    <property type="entry name" value="Rhodanese/Cell cycle control phosphatase"/>
    <property type="match status" value="1"/>
</dbReference>
<proteinExistence type="inferred from homology"/>
<dbReference type="Proteomes" id="UP000619295">
    <property type="component" value="Unassembled WGS sequence"/>
</dbReference>
<dbReference type="InterPro" id="IPR019832">
    <property type="entry name" value="Mn/Fe_SOD_C"/>
</dbReference>
<dbReference type="Gene3D" id="3.40.250.10">
    <property type="entry name" value="Rhodanese-like domain"/>
    <property type="match status" value="1"/>
</dbReference>
<dbReference type="EC" id="1.15.1.1" evidence="2"/>
<dbReference type="SMART" id="SM00450">
    <property type="entry name" value="RHOD"/>
    <property type="match status" value="1"/>
</dbReference>
<dbReference type="PROSITE" id="PS50206">
    <property type="entry name" value="RHODANESE_3"/>
    <property type="match status" value="1"/>
</dbReference>
<dbReference type="Gene3D" id="3.55.40.20">
    <property type="entry name" value="Iron/manganese superoxide dismutase, C-terminal domain"/>
    <property type="match status" value="1"/>
</dbReference>
<dbReference type="GO" id="GO:0004784">
    <property type="term" value="F:superoxide dismutase activity"/>
    <property type="evidence" value="ECO:0007669"/>
    <property type="project" value="UniProtKB-EC"/>
</dbReference>
<evidence type="ECO:0000256" key="4">
    <source>
        <dbReference type="ARBA" id="ARBA00023002"/>
    </source>
</evidence>
<evidence type="ECO:0000256" key="1">
    <source>
        <dbReference type="ARBA" id="ARBA00008714"/>
    </source>
</evidence>
<dbReference type="EMBL" id="JACXWY010000044">
    <property type="protein sequence ID" value="MBD3849557.1"/>
    <property type="molecule type" value="Genomic_DNA"/>
</dbReference>
<dbReference type="InterPro" id="IPR036324">
    <property type="entry name" value="Mn/Fe_SOD_N_sf"/>
</dbReference>